<evidence type="ECO:0000256" key="1">
    <source>
        <dbReference type="SAM" id="Phobius"/>
    </source>
</evidence>
<name>A0A1M5AKZ0_9HYPH</name>
<sequence>MTWLFPPQLDNRFPGHRFVVAAFALLTALTVGRSLFHIFAPDGGAQSVAHIPLSSYPAPAADAVIFLFSLWGLSQLMMGAIYVIALLRYRSIIPLLLVFVFVEYAGRLTIGHLRVIETTATAPGSILDYVVVPLSLVLLYFSRPLSRP</sequence>
<feature type="transmembrane region" description="Helical" evidence="1">
    <location>
        <begin position="63"/>
        <end position="85"/>
    </location>
</feature>
<protein>
    <recommendedName>
        <fullName evidence="4">DoxX-like family protein</fullName>
    </recommendedName>
</protein>
<feature type="transmembrane region" description="Helical" evidence="1">
    <location>
        <begin position="92"/>
        <end position="110"/>
    </location>
</feature>
<dbReference type="EMBL" id="FQUP01000001">
    <property type="protein sequence ID" value="SHF30948.1"/>
    <property type="molecule type" value="Genomic_DNA"/>
</dbReference>
<dbReference type="AlphaFoldDB" id="A0A1M5AKZ0"/>
<dbReference type="Proteomes" id="UP000184485">
    <property type="component" value="Unassembled WGS sequence"/>
</dbReference>
<accession>A0A1M5AKZ0</accession>
<dbReference type="OrthoDB" id="7210524at2"/>
<proteinExistence type="predicted"/>
<feature type="transmembrane region" description="Helical" evidence="1">
    <location>
        <begin position="122"/>
        <end position="141"/>
    </location>
</feature>
<reference evidence="2 3" key="1">
    <citation type="submission" date="2016-11" db="EMBL/GenBank/DDBJ databases">
        <authorList>
            <person name="Jaros S."/>
            <person name="Januszkiewicz K."/>
            <person name="Wedrychowicz H."/>
        </authorList>
    </citation>
    <scope>NUCLEOTIDE SEQUENCE [LARGE SCALE GENOMIC DNA]</scope>
    <source>
        <strain evidence="2 3">DSM 19436</strain>
    </source>
</reference>
<dbReference type="RefSeq" id="WP_073052618.1">
    <property type="nucleotide sequence ID" value="NZ_FQUP01000001.1"/>
</dbReference>
<keyword evidence="1" id="KW-0472">Membrane</keyword>
<evidence type="ECO:0008006" key="4">
    <source>
        <dbReference type="Google" id="ProtNLM"/>
    </source>
</evidence>
<keyword evidence="3" id="KW-1185">Reference proteome</keyword>
<evidence type="ECO:0000313" key="3">
    <source>
        <dbReference type="Proteomes" id="UP000184485"/>
    </source>
</evidence>
<organism evidence="2 3">
    <name type="scientific">Kaistia soli DSM 19436</name>
    <dbReference type="NCBI Taxonomy" id="1122133"/>
    <lineage>
        <taxon>Bacteria</taxon>
        <taxon>Pseudomonadati</taxon>
        <taxon>Pseudomonadota</taxon>
        <taxon>Alphaproteobacteria</taxon>
        <taxon>Hyphomicrobiales</taxon>
        <taxon>Kaistiaceae</taxon>
        <taxon>Kaistia</taxon>
    </lineage>
</organism>
<keyword evidence="1" id="KW-0812">Transmembrane</keyword>
<gene>
    <name evidence="2" type="ORF">SAMN02745157_2170</name>
</gene>
<evidence type="ECO:0000313" key="2">
    <source>
        <dbReference type="EMBL" id="SHF30948.1"/>
    </source>
</evidence>
<keyword evidence="1" id="KW-1133">Transmembrane helix</keyword>